<dbReference type="OrthoDB" id="3800936at2759"/>
<proteinExistence type="predicted"/>
<evidence type="ECO:0000313" key="8">
    <source>
        <dbReference type="Proteomes" id="UP000737018"/>
    </source>
</evidence>
<evidence type="ECO:0000256" key="2">
    <source>
        <dbReference type="ARBA" id="ARBA00022884"/>
    </source>
</evidence>
<dbReference type="AlphaFoldDB" id="A0A8J4VWE8"/>
<dbReference type="GO" id="GO:0016020">
    <property type="term" value="C:membrane"/>
    <property type="evidence" value="ECO:0007669"/>
    <property type="project" value="InterPro"/>
</dbReference>
<evidence type="ECO:0000256" key="1">
    <source>
        <dbReference type="ARBA" id="ARBA00005147"/>
    </source>
</evidence>
<dbReference type="PROSITE" id="PS50102">
    <property type="entry name" value="RRM"/>
    <property type="match status" value="3"/>
</dbReference>
<dbReference type="SMART" id="SM00360">
    <property type="entry name" value="RRM"/>
    <property type="match status" value="3"/>
</dbReference>
<comment type="pathway">
    <text evidence="1">Cofactor biosynthesis; L-ascorbate biosynthesis.</text>
</comment>
<dbReference type="InterPro" id="IPR003954">
    <property type="entry name" value="RRM_euk-type"/>
</dbReference>
<comment type="caution">
    <text evidence="7">The sequence shown here is derived from an EMBL/GenBank/DDBJ whole genome shotgun (WGS) entry which is preliminary data.</text>
</comment>
<dbReference type="Pfam" id="PF00076">
    <property type="entry name" value="RRM_1"/>
    <property type="match status" value="3"/>
</dbReference>
<dbReference type="SUPFAM" id="SSF54928">
    <property type="entry name" value="RNA-binding domain, RBD"/>
    <property type="match status" value="2"/>
</dbReference>
<dbReference type="SMART" id="SM00361">
    <property type="entry name" value="RRM_1"/>
    <property type="match status" value="1"/>
</dbReference>
<feature type="region of interest" description="Disordered" evidence="5">
    <location>
        <begin position="638"/>
        <end position="686"/>
    </location>
</feature>
<evidence type="ECO:0000256" key="5">
    <source>
        <dbReference type="SAM" id="MobiDB-lite"/>
    </source>
</evidence>
<feature type="region of interest" description="Disordered" evidence="5">
    <location>
        <begin position="209"/>
        <end position="291"/>
    </location>
</feature>
<keyword evidence="2 4" id="KW-0694">RNA-binding</keyword>
<feature type="domain" description="RRM" evidence="6">
    <location>
        <begin position="387"/>
        <end position="469"/>
    </location>
</feature>
<organism evidence="7 8">
    <name type="scientific">Castanea mollissima</name>
    <name type="common">Chinese chestnut</name>
    <dbReference type="NCBI Taxonomy" id="60419"/>
    <lineage>
        <taxon>Eukaryota</taxon>
        <taxon>Viridiplantae</taxon>
        <taxon>Streptophyta</taxon>
        <taxon>Embryophyta</taxon>
        <taxon>Tracheophyta</taxon>
        <taxon>Spermatophyta</taxon>
        <taxon>Magnoliopsida</taxon>
        <taxon>eudicotyledons</taxon>
        <taxon>Gunneridae</taxon>
        <taxon>Pentapetalae</taxon>
        <taxon>rosids</taxon>
        <taxon>fabids</taxon>
        <taxon>Fagales</taxon>
        <taxon>Fagaceae</taxon>
        <taxon>Castanea</taxon>
    </lineage>
</organism>
<dbReference type="EMBL" id="JRKL02000249">
    <property type="protein sequence ID" value="KAF3973375.1"/>
    <property type="molecule type" value="Genomic_DNA"/>
</dbReference>
<dbReference type="Proteomes" id="UP000737018">
    <property type="component" value="Unassembled WGS sequence"/>
</dbReference>
<dbReference type="GO" id="GO:0019853">
    <property type="term" value="P:L-ascorbic acid biosynthetic process"/>
    <property type="evidence" value="ECO:0007669"/>
    <property type="project" value="UniProtKB-UniPathway"/>
</dbReference>
<name>A0A8J4VWE8_9ROSI</name>
<feature type="compositionally biased region" description="Gly residues" evidence="5">
    <location>
        <begin position="666"/>
        <end position="675"/>
    </location>
</feature>
<dbReference type="PANTHER" id="PTHR21245">
    <property type="entry name" value="HETEROGENEOUS NUCLEAR RIBONUCLEOPROTEIN"/>
    <property type="match status" value="1"/>
</dbReference>
<dbReference type="InterPro" id="IPR035979">
    <property type="entry name" value="RBD_domain_sf"/>
</dbReference>
<dbReference type="InterPro" id="IPR000504">
    <property type="entry name" value="RRM_dom"/>
</dbReference>
<evidence type="ECO:0000256" key="3">
    <source>
        <dbReference type="ARBA" id="ARBA00023002"/>
    </source>
</evidence>
<sequence length="686" mass="76627">MYNGILMRYVKASSAYLGKQEDVIDFDITYYRSKNPMTPTLYEDILEEVEQLALFNYGALPHWGKNRNLAFDGVINKYKNAREFLKVKEVYDPFGLFSSAWTNQILGLKNGITIAKEGCALEGLCICSEDIHCAPKKGYYCRLGKEYKNAKVCTRMTSKINICDVNGPWWNQDFRRPKLATLLKPKSQNPNCFRSIGFEVVMAEGTEVEERVDLDEDNYMEDDDVEEQIDDDEDGADGAGYENDEENVEEVHEDSIAEASGKDQSPDTDRGHVASESMEDEERPTAPIDEEKKEKWAELLALPPHGSEVFIGGLPRDAREEDLRDLCEPIGEVLEVRLMKDKDTGDAKGYAFIAFKTKEVAQKAIEEIHSKEFKGKTLRCSLSETKHRLFVGNVPKSWTEDEFRKVIEEVGPGLDSIELIKDPQNPSRNRGFAFVLYYNNACADYSRQKMSSVNFKLDGNTPTVTWADPKSTPDHAATSQVKALYVKNIPENTSTEKLKELFQRHGEVTKVVMPPGKASGKRDFGFIHYAERSSALKAVKDTEKYEIDGQVLEVVLAKPQTDKKFEGSYSHNAGPHPNHLPHPGYGGFAGNPYGSLGAGYGVASSFQQPVIYGRGPMPAGMHMVPMVLPDGRIGYVLQQPGMQVPSPSPSPSPRPRRIDRSNGPSGQPGRGGGGDEGNRGRRYRPY</sequence>
<feature type="domain" description="RRM" evidence="6">
    <location>
        <begin position="482"/>
        <end position="559"/>
    </location>
</feature>
<dbReference type="GO" id="GO:0003885">
    <property type="term" value="F:D-arabinono-1,4-lactone oxidase activity"/>
    <property type="evidence" value="ECO:0007669"/>
    <property type="project" value="InterPro"/>
</dbReference>
<dbReference type="Gene3D" id="3.30.70.330">
    <property type="match status" value="3"/>
</dbReference>
<protein>
    <recommendedName>
        <fullName evidence="6">RRM domain-containing protein</fullName>
    </recommendedName>
</protein>
<dbReference type="UniPathway" id="UPA00132"/>
<evidence type="ECO:0000313" key="7">
    <source>
        <dbReference type="EMBL" id="KAF3973375.1"/>
    </source>
</evidence>
<dbReference type="GO" id="GO:0003723">
    <property type="term" value="F:RNA binding"/>
    <property type="evidence" value="ECO:0007669"/>
    <property type="project" value="UniProtKB-UniRule"/>
</dbReference>
<dbReference type="Pfam" id="PF04030">
    <property type="entry name" value="ALO"/>
    <property type="match status" value="1"/>
</dbReference>
<dbReference type="FunFam" id="3.30.70.330:FF:000259">
    <property type="entry name" value="RNA-binding (RRM/RBD/RNP motifs) family protein"/>
    <property type="match status" value="1"/>
</dbReference>
<evidence type="ECO:0000259" key="6">
    <source>
        <dbReference type="PROSITE" id="PS50102"/>
    </source>
</evidence>
<dbReference type="InterPro" id="IPR007173">
    <property type="entry name" value="ALO_C"/>
</dbReference>
<evidence type="ECO:0000256" key="4">
    <source>
        <dbReference type="PROSITE-ProRule" id="PRU00176"/>
    </source>
</evidence>
<feature type="compositionally biased region" description="Acidic residues" evidence="5">
    <location>
        <begin position="209"/>
        <end position="248"/>
    </location>
</feature>
<gene>
    <name evidence="7" type="ORF">CMV_003200</name>
</gene>
<reference evidence="7" key="1">
    <citation type="submission" date="2020-03" db="EMBL/GenBank/DDBJ databases">
        <title>Castanea mollissima Vanexum genome sequencing.</title>
        <authorList>
            <person name="Staton M."/>
        </authorList>
    </citation>
    <scope>NUCLEOTIDE SEQUENCE</scope>
    <source>
        <tissue evidence="7">Leaf</tissue>
    </source>
</reference>
<feature type="compositionally biased region" description="Basic and acidic residues" evidence="5">
    <location>
        <begin position="249"/>
        <end position="273"/>
    </location>
</feature>
<dbReference type="InterPro" id="IPR012677">
    <property type="entry name" value="Nucleotide-bd_a/b_plait_sf"/>
</dbReference>
<keyword evidence="3" id="KW-0560">Oxidoreductase</keyword>
<dbReference type="InterPro" id="IPR055154">
    <property type="entry name" value="GULLO2-like_C"/>
</dbReference>
<dbReference type="FunFam" id="3.30.70.330:FF:000808">
    <property type="entry name" value="Heterogeneous nuclear ribonucleoprotein Q isoform A"/>
    <property type="match status" value="1"/>
</dbReference>
<dbReference type="FunFam" id="3.30.70.330:FF:000585">
    <property type="entry name" value="Heterogeneous nuclear ribonucleoprotein Q"/>
    <property type="match status" value="1"/>
</dbReference>
<accession>A0A8J4VWE8</accession>
<keyword evidence="8" id="KW-1185">Reference proteome</keyword>
<dbReference type="Pfam" id="PF22906">
    <property type="entry name" value="GULLO2-like_3rd"/>
    <property type="match status" value="1"/>
</dbReference>
<feature type="domain" description="RRM" evidence="6">
    <location>
        <begin position="307"/>
        <end position="385"/>
    </location>
</feature>